<feature type="domain" description="Adenosine deaminase" evidence="11">
    <location>
        <begin position="221"/>
        <end position="528"/>
    </location>
</feature>
<dbReference type="GO" id="GO:0004000">
    <property type="term" value="F:adenosine deaminase activity"/>
    <property type="evidence" value="ECO:0007669"/>
    <property type="project" value="TreeGrafter"/>
</dbReference>
<gene>
    <name evidence="12" type="ORF">QBC35DRAFT_377023</name>
</gene>
<dbReference type="EMBL" id="MU864363">
    <property type="protein sequence ID" value="KAK4190837.1"/>
    <property type="molecule type" value="Genomic_DNA"/>
</dbReference>
<keyword evidence="6" id="KW-0479">Metal-binding</keyword>
<dbReference type="Proteomes" id="UP001302126">
    <property type="component" value="Unassembled WGS sequence"/>
</dbReference>
<protein>
    <recommendedName>
        <fullName evidence="4">adenosine deaminase</fullName>
        <ecNumber evidence="4">3.5.4.4</ecNumber>
    </recommendedName>
</protein>
<evidence type="ECO:0000256" key="1">
    <source>
        <dbReference type="ARBA" id="ARBA00001947"/>
    </source>
</evidence>
<comment type="similarity">
    <text evidence="3">Belongs to the metallo-dependent hydrolases superfamily. Adenosine and AMP deaminases family. ADGF subfamily.</text>
</comment>
<comment type="subcellular location">
    <subcellularLocation>
        <location evidence="2">Secreted</location>
    </subcellularLocation>
</comment>
<dbReference type="GO" id="GO:0046872">
    <property type="term" value="F:metal ion binding"/>
    <property type="evidence" value="ECO:0007669"/>
    <property type="project" value="UniProtKB-KW"/>
</dbReference>
<name>A0AAN7ALU4_9PEZI</name>
<organism evidence="12 13">
    <name type="scientific">Podospora australis</name>
    <dbReference type="NCBI Taxonomy" id="1536484"/>
    <lineage>
        <taxon>Eukaryota</taxon>
        <taxon>Fungi</taxon>
        <taxon>Dikarya</taxon>
        <taxon>Ascomycota</taxon>
        <taxon>Pezizomycotina</taxon>
        <taxon>Sordariomycetes</taxon>
        <taxon>Sordariomycetidae</taxon>
        <taxon>Sordariales</taxon>
        <taxon>Podosporaceae</taxon>
        <taxon>Podospora</taxon>
    </lineage>
</organism>
<evidence type="ECO:0000256" key="9">
    <source>
        <dbReference type="ARBA" id="ARBA00047764"/>
    </source>
</evidence>
<reference evidence="12" key="2">
    <citation type="submission" date="2023-05" db="EMBL/GenBank/DDBJ databases">
        <authorList>
            <consortium name="Lawrence Berkeley National Laboratory"/>
            <person name="Steindorff A."/>
            <person name="Hensen N."/>
            <person name="Bonometti L."/>
            <person name="Westerberg I."/>
            <person name="Brannstrom I.O."/>
            <person name="Guillou S."/>
            <person name="Cros-Aarteil S."/>
            <person name="Calhoun S."/>
            <person name="Haridas S."/>
            <person name="Kuo A."/>
            <person name="Mondo S."/>
            <person name="Pangilinan J."/>
            <person name="Riley R."/>
            <person name="Labutti K."/>
            <person name="Andreopoulos B."/>
            <person name="Lipzen A."/>
            <person name="Chen C."/>
            <person name="Yanf M."/>
            <person name="Daum C."/>
            <person name="Ng V."/>
            <person name="Clum A."/>
            <person name="Ohm R."/>
            <person name="Martin F."/>
            <person name="Silar P."/>
            <person name="Natvig D."/>
            <person name="Lalanne C."/>
            <person name="Gautier V."/>
            <person name="Ament-Velasquez S.L."/>
            <person name="Kruys A."/>
            <person name="Hutchinson M.I."/>
            <person name="Powell A.J."/>
            <person name="Barry K."/>
            <person name="Miller A.N."/>
            <person name="Grigoriev I.V."/>
            <person name="Debuchy R."/>
            <person name="Gladieux P."/>
            <person name="Thoren M.H."/>
            <person name="Johannesson H."/>
        </authorList>
    </citation>
    <scope>NUCLEOTIDE SEQUENCE</scope>
    <source>
        <strain evidence="12">PSN309</strain>
    </source>
</reference>
<comment type="caution">
    <text evidence="12">The sequence shown here is derived from an EMBL/GenBank/DDBJ whole genome shotgun (WGS) entry which is preliminary data.</text>
</comment>
<evidence type="ECO:0000313" key="13">
    <source>
        <dbReference type="Proteomes" id="UP001302126"/>
    </source>
</evidence>
<dbReference type="GO" id="GO:0005576">
    <property type="term" value="C:extracellular region"/>
    <property type="evidence" value="ECO:0007669"/>
    <property type="project" value="UniProtKB-SubCell"/>
</dbReference>
<evidence type="ECO:0000313" key="12">
    <source>
        <dbReference type="EMBL" id="KAK4190837.1"/>
    </source>
</evidence>
<comment type="cofactor">
    <cofactor evidence="1">
        <name>Zn(2+)</name>
        <dbReference type="ChEBI" id="CHEBI:29105"/>
    </cofactor>
</comment>
<keyword evidence="8" id="KW-0378">Hydrolase</keyword>
<evidence type="ECO:0000256" key="3">
    <source>
        <dbReference type="ARBA" id="ARBA00006083"/>
    </source>
</evidence>
<sequence length="567" mass="65898">MTKTRQTAKEYELLRKTIQKSEDVLSFDYALFKTATDVERQANEKLKKLREDDTKYIYNKAESRKGYRGQLHPRFYGDHFLSNADIIEQTRLFQLCRAMPKGAHLHIHFNANLLPNFLLDIAKTVPTMYMWSNVRLVDDQGNIDATAMDRCRIQFSVLSDEKVRDERGQRSVFDRSYKEGEVMKFETFLEQFGARYKTETVDKWLQDKLVFQEEEAYGLLQTSAGAWEKFNARTQMMKGLFNYRTAYIRYTKKCLEEFADDNIQYAEIRPNFMATNQVWRDDGTEKIDNHGIMELIIDAYHDFQNEHKQKVVKGLKIIYCTPRSFKPEQVETSLMECLEFKLTPKFSKFIAGYDLVGEEGKGRPLKDFRDQFIHFKKACQQAGQDIPFLFHCGETLDIGTETDGNLYDALLLGSKRIGHGFALPRHPYVMEQMKKQGVCVEVCPISNEILGLTPRISGHSVYNLLANNVHCTVSTDNGTLFRSRLSHDFYQVIAGKADMTLYGLRQLIEWSIEHSCMDDAERKYVFDSWKEMWARFCQQIVDGEFDHPESQSYAPDQGTDQAFPGKS</sequence>
<dbReference type="GO" id="GO:0006154">
    <property type="term" value="P:adenosine catabolic process"/>
    <property type="evidence" value="ECO:0007669"/>
    <property type="project" value="TreeGrafter"/>
</dbReference>
<evidence type="ECO:0000256" key="4">
    <source>
        <dbReference type="ARBA" id="ARBA00012784"/>
    </source>
</evidence>
<accession>A0AAN7ALU4</accession>
<dbReference type="InterPro" id="IPR006330">
    <property type="entry name" value="Ado/ade_deaminase"/>
</dbReference>
<dbReference type="Pfam" id="PF00962">
    <property type="entry name" value="A_deaminase"/>
    <property type="match status" value="1"/>
</dbReference>
<keyword evidence="7" id="KW-0732">Signal</keyword>
<dbReference type="EC" id="3.5.4.4" evidence="4"/>
<keyword evidence="5" id="KW-0964">Secreted</keyword>
<evidence type="ECO:0000259" key="11">
    <source>
        <dbReference type="Pfam" id="PF00962"/>
    </source>
</evidence>
<comment type="catalytic activity">
    <reaction evidence="9">
        <text>adenosine + H2O + H(+) = inosine + NH4(+)</text>
        <dbReference type="Rhea" id="RHEA:24408"/>
        <dbReference type="ChEBI" id="CHEBI:15377"/>
        <dbReference type="ChEBI" id="CHEBI:15378"/>
        <dbReference type="ChEBI" id="CHEBI:16335"/>
        <dbReference type="ChEBI" id="CHEBI:17596"/>
        <dbReference type="ChEBI" id="CHEBI:28938"/>
        <dbReference type="EC" id="3.5.4.4"/>
    </reaction>
</comment>
<dbReference type="InterPro" id="IPR032466">
    <property type="entry name" value="Metal_Hydrolase"/>
</dbReference>
<evidence type="ECO:0000256" key="10">
    <source>
        <dbReference type="SAM" id="MobiDB-lite"/>
    </source>
</evidence>
<evidence type="ECO:0000256" key="5">
    <source>
        <dbReference type="ARBA" id="ARBA00022525"/>
    </source>
</evidence>
<evidence type="ECO:0000256" key="2">
    <source>
        <dbReference type="ARBA" id="ARBA00004613"/>
    </source>
</evidence>
<dbReference type="AlphaFoldDB" id="A0AAN7ALU4"/>
<dbReference type="FunFam" id="3.20.20.140:FF:000017">
    <property type="entry name" value="Adenosine deaminase 2"/>
    <property type="match status" value="1"/>
</dbReference>
<dbReference type="PANTHER" id="PTHR11409:SF37">
    <property type="entry name" value="ADENOSINE DEAMINASE DOMAIN-CONTAINING PROTEIN"/>
    <property type="match status" value="1"/>
</dbReference>
<evidence type="ECO:0000256" key="6">
    <source>
        <dbReference type="ARBA" id="ARBA00022723"/>
    </source>
</evidence>
<feature type="compositionally biased region" description="Polar residues" evidence="10">
    <location>
        <begin position="550"/>
        <end position="560"/>
    </location>
</feature>
<evidence type="ECO:0000256" key="7">
    <source>
        <dbReference type="ARBA" id="ARBA00022729"/>
    </source>
</evidence>
<dbReference type="PANTHER" id="PTHR11409">
    <property type="entry name" value="ADENOSINE DEAMINASE"/>
    <property type="match status" value="1"/>
</dbReference>
<dbReference type="SUPFAM" id="SSF51556">
    <property type="entry name" value="Metallo-dependent hydrolases"/>
    <property type="match status" value="1"/>
</dbReference>
<feature type="region of interest" description="Disordered" evidence="10">
    <location>
        <begin position="548"/>
        <end position="567"/>
    </location>
</feature>
<reference evidence="12" key="1">
    <citation type="journal article" date="2023" name="Mol. Phylogenet. Evol.">
        <title>Genome-scale phylogeny and comparative genomics of the fungal order Sordariales.</title>
        <authorList>
            <person name="Hensen N."/>
            <person name="Bonometti L."/>
            <person name="Westerberg I."/>
            <person name="Brannstrom I.O."/>
            <person name="Guillou S."/>
            <person name="Cros-Aarteil S."/>
            <person name="Calhoun S."/>
            <person name="Haridas S."/>
            <person name="Kuo A."/>
            <person name="Mondo S."/>
            <person name="Pangilinan J."/>
            <person name="Riley R."/>
            <person name="LaButti K."/>
            <person name="Andreopoulos B."/>
            <person name="Lipzen A."/>
            <person name="Chen C."/>
            <person name="Yan M."/>
            <person name="Daum C."/>
            <person name="Ng V."/>
            <person name="Clum A."/>
            <person name="Steindorff A."/>
            <person name="Ohm R.A."/>
            <person name="Martin F."/>
            <person name="Silar P."/>
            <person name="Natvig D.O."/>
            <person name="Lalanne C."/>
            <person name="Gautier V."/>
            <person name="Ament-Velasquez S.L."/>
            <person name="Kruys A."/>
            <person name="Hutchinson M.I."/>
            <person name="Powell A.J."/>
            <person name="Barry K."/>
            <person name="Miller A.N."/>
            <person name="Grigoriev I.V."/>
            <person name="Debuchy R."/>
            <person name="Gladieux P."/>
            <person name="Hiltunen Thoren M."/>
            <person name="Johannesson H."/>
        </authorList>
    </citation>
    <scope>NUCLEOTIDE SEQUENCE</scope>
    <source>
        <strain evidence="12">PSN309</strain>
    </source>
</reference>
<dbReference type="Gene3D" id="3.20.20.140">
    <property type="entry name" value="Metal-dependent hydrolases"/>
    <property type="match status" value="1"/>
</dbReference>
<proteinExistence type="inferred from homology"/>
<evidence type="ECO:0000256" key="8">
    <source>
        <dbReference type="ARBA" id="ARBA00022801"/>
    </source>
</evidence>
<dbReference type="GO" id="GO:0046103">
    <property type="term" value="P:inosine biosynthetic process"/>
    <property type="evidence" value="ECO:0007669"/>
    <property type="project" value="TreeGrafter"/>
</dbReference>
<keyword evidence="13" id="KW-1185">Reference proteome</keyword>
<dbReference type="InterPro" id="IPR001365">
    <property type="entry name" value="A_deaminase_dom"/>
</dbReference>